<sequence length="280" mass="29858">MIHGSVDPRQSIPLSFLPNSLHAAASGVSHSSASRAGLGAAPLFLDDHLSVSSRLRALKQAARRFLHPPHTKAAQPKMSPVVVPTQVVTVTKASPALVSITAHSIPTPPASPPHSFASIPTLPVSEASPDACDNKQVNDIVAPTQGPLQVEPQATSANDTAYLVTPVTSPKAASMSPSTRRSVSFAAEIVTQIIPAYSHDEYPDRSDPTPPRRLKFAEAAQVMAFQSLMRRQHAMIAVDDEAADFVHEKCPACKGFHPPLSAKMEGWAVPTLEYMEEMGM</sequence>
<name>A0A1Y2I458_9FUNG</name>
<dbReference type="EMBL" id="MCFL01000001">
    <property type="protein sequence ID" value="ORZ41668.1"/>
    <property type="molecule type" value="Genomic_DNA"/>
</dbReference>
<gene>
    <name evidence="1" type="ORF">BCR44DRAFT_52222</name>
</gene>
<comment type="caution">
    <text evidence="1">The sequence shown here is derived from an EMBL/GenBank/DDBJ whole genome shotgun (WGS) entry which is preliminary data.</text>
</comment>
<organism evidence="1 2">
    <name type="scientific">Catenaria anguillulae PL171</name>
    <dbReference type="NCBI Taxonomy" id="765915"/>
    <lineage>
        <taxon>Eukaryota</taxon>
        <taxon>Fungi</taxon>
        <taxon>Fungi incertae sedis</taxon>
        <taxon>Blastocladiomycota</taxon>
        <taxon>Blastocladiomycetes</taxon>
        <taxon>Blastocladiales</taxon>
        <taxon>Catenariaceae</taxon>
        <taxon>Catenaria</taxon>
    </lineage>
</organism>
<evidence type="ECO:0000313" key="1">
    <source>
        <dbReference type="EMBL" id="ORZ41668.1"/>
    </source>
</evidence>
<reference evidence="1 2" key="1">
    <citation type="submission" date="2016-07" db="EMBL/GenBank/DDBJ databases">
        <title>Pervasive Adenine N6-methylation of Active Genes in Fungi.</title>
        <authorList>
            <consortium name="DOE Joint Genome Institute"/>
            <person name="Mondo S.J."/>
            <person name="Dannebaum R.O."/>
            <person name="Kuo R.C."/>
            <person name="Labutti K."/>
            <person name="Haridas S."/>
            <person name="Kuo A."/>
            <person name="Salamov A."/>
            <person name="Ahrendt S.R."/>
            <person name="Lipzen A."/>
            <person name="Sullivan W."/>
            <person name="Andreopoulos W.B."/>
            <person name="Clum A."/>
            <person name="Lindquist E."/>
            <person name="Daum C."/>
            <person name="Ramamoorthy G.K."/>
            <person name="Gryganskyi A."/>
            <person name="Culley D."/>
            <person name="Magnuson J.K."/>
            <person name="James T.Y."/>
            <person name="O'Malley M.A."/>
            <person name="Stajich J.E."/>
            <person name="Spatafora J.W."/>
            <person name="Visel A."/>
            <person name="Grigoriev I.V."/>
        </authorList>
    </citation>
    <scope>NUCLEOTIDE SEQUENCE [LARGE SCALE GENOMIC DNA]</scope>
    <source>
        <strain evidence="1 2">PL171</strain>
    </source>
</reference>
<proteinExistence type="predicted"/>
<dbReference type="AlphaFoldDB" id="A0A1Y2I458"/>
<evidence type="ECO:0000313" key="2">
    <source>
        <dbReference type="Proteomes" id="UP000193411"/>
    </source>
</evidence>
<protein>
    <submittedName>
        <fullName evidence="1">Uncharacterized protein</fullName>
    </submittedName>
</protein>
<keyword evidence="2" id="KW-1185">Reference proteome</keyword>
<accession>A0A1Y2I458</accession>
<dbReference type="Proteomes" id="UP000193411">
    <property type="component" value="Unassembled WGS sequence"/>
</dbReference>